<dbReference type="InterPro" id="IPR011263">
    <property type="entry name" value="DNA-dir_RNA_pol_RpoA/D/Rpb3"/>
</dbReference>
<sequence length="276" mass="30412">MPKIVLPQKVIFTQTEDANHGQIVIEPCYPGYGITLGNGLRRALLSSLKGAAVVGVKIKGTSHEFTTLPQVKEDVLEIILNLKNLRLKFFAAENEVIKLELKAQGEKKVSAKEITKNSQVEIINPQLHLAEITEANGSLEMEIFVACGYGYSPIEGREIPNKEVGYIEIDSIFSPVRVVKVNVENVRVGQMTDWDKLIIEVKTDGTISFREAFKQAAEILVEQFSFVLAEAKREVGEEDGAGAAPAEEEAVVVENAAEPKEKKHARKKDSKGKEAE</sequence>
<dbReference type="Gene3D" id="2.170.120.12">
    <property type="entry name" value="DNA-directed RNA polymerase, insert domain"/>
    <property type="match status" value="1"/>
</dbReference>
<evidence type="ECO:0000256" key="9">
    <source>
        <dbReference type="ARBA" id="ARBA00033070"/>
    </source>
</evidence>
<gene>
    <name evidence="13" type="ORF">A3G56_01705</name>
</gene>
<dbReference type="AlphaFoldDB" id="A0A1F5RV88"/>
<dbReference type="Pfam" id="PF01000">
    <property type="entry name" value="RNA_pol_A_bac"/>
    <property type="match status" value="1"/>
</dbReference>
<proteinExistence type="inferred from homology"/>
<reference evidence="13 14" key="1">
    <citation type="journal article" date="2016" name="Nat. Commun.">
        <title>Thousands of microbial genomes shed light on interconnected biogeochemical processes in an aquifer system.</title>
        <authorList>
            <person name="Anantharaman K."/>
            <person name="Brown C.T."/>
            <person name="Hug L.A."/>
            <person name="Sharon I."/>
            <person name="Castelle C.J."/>
            <person name="Probst A.J."/>
            <person name="Thomas B.C."/>
            <person name="Singh A."/>
            <person name="Wilkins M.J."/>
            <person name="Karaoz U."/>
            <person name="Brodie E.L."/>
            <person name="Williams K.H."/>
            <person name="Hubbard S.S."/>
            <person name="Banfield J.F."/>
        </authorList>
    </citation>
    <scope>NUCLEOTIDE SEQUENCE [LARGE SCALE GENOMIC DNA]</scope>
</reference>
<dbReference type="Proteomes" id="UP000178682">
    <property type="component" value="Unassembled WGS sequence"/>
</dbReference>
<dbReference type="InterPro" id="IPR011262">
    <property type="entry name" value="DNA-dir_RNA_pol_insert"/>
</dbReference>
<evidence type="ECO:0000256" key="3">
    <source>
        <dbReference type="ARBA" id="ARBA00015972"/>
    </source>
</evidence>
<evidence type="ECO:0000256" key="11">
    <source>
        <dbReference type="SAM" id="MobiDB-lite"/>
    </source>
</evidence>
<protein>
    <recommendedName>
        <fullName evidence="3">DNA-directed RNA polymerase subunit alpha</fullName>
        <ecNumber evidence="2">2.7.7.6</ecNumber>
    </recommendedName>
    <alternativeName>
        <fullName evidence="9">RNA polymerase subunit alpha</fullName>
    </alternativeName>
    <alternativeName>
        <fullName evidence="8">Transcriptase subunit alpha</fullName>
    </alternativeName>
</protein>
<dbReference type="EMBL" id="MFFX01000053">
    <property type="protein sequence ID" value="OGF18344.1"/>
    <property type="molecule type" value="Genomic_DNA"/>
</dbReference>
<evidence type="ECO:0000256" key="6">
    <source>
        <dbReference type="ARBA" id="ARBA00022695"/>
    </source>
</evidence>
<dbReference type="Pfam" id="PF01193">
    <property type="entry name" value="RNA_pol_L"/>
    <property type="match status" value="1"/>
</dbReference>
<dbReference type="InterPro" id="IPR036643">
    <property type="entry name" value="RNApol_insert_sf"/>
</dbReference>
<accession>A0A1F5RV88</accession>
<evidence type="ECO:0000256" key="1">
    <source>
        <dbReference type="ARBA" id="ARBA00007123"/>
    </source>
</evidence>
<comment type="catalytic activity">
    <reaction evidence="10">
        <text>RNA(n) + a ribonucleoside 5'-triphosphate = RNA(n+1) + diphosphate</text>
        <dbReference type="Rhea" id="RHEA:21248"/>
        <dbReference type="Rhea" id="RHEA-COMP:14527"/>
        <dbReference type="Rhea" id="RHEA-COMP:17342"/>
        <dbReference type="ChEBI" id="CHEBI:33019"/>
        <dbReference type="ChEBI" id="CHEBI:61557"/>
        <dbReference type="ChEBI" id="CHEBI:140395"/>
        <dbReference type="EC" id="2.7.7.6"/>
    </reaction>
</comment>
<evidence type="ECO:0000256" key="5">
    <source>
        <dbReference type="ARBA" id="ARBA00022679"/>
    </source>
</evidence>
<dbReference type="GO" id="GO:0005737">
    <property type="term" value="C:cytoplasm"/>
    <property type="evidence" value="ECO:0007669"/>
    <property type="project" value="UniProtKB-ARBA"/>
</dbReference>
<dbReference type="SMART" id="SM00662">
    <property type="entry name" value="RPOLD"/>
    <property type="match status" value="1"/>
</dbReference>
<evidence type="ECO:0000256" key="2">
    <source>
        <dbReference type="ARBA" id="ARBA00012418"/>
    </source>
</evidence>
<dbReference type="EC" id="2.7.7.6" evidence="2"/>
<dbReference type="GO" id="GO:0003677">
    <property type="term" value="F:DNA binding"/>
    <property type="evidence" value="ECO:0007669"/>
    <property type="project" value="InterPro"/>
</dbReference>
<feature type="region of interest" description="Disordered" evidence="11">
    <location>
        <begin position="237"/>
        <end position="276"/>
    </location>
</feature>
<dbReference type="GO" id="GO:0046983">
    <property type="term" value="F:protein dimerization activity"/>
    <property type="evidence" value="ECO:0007669"/>
    <property type="project" value="InterPro"/>
</dbReference>
<dbReference type="CDD" id="cd06928">
    <property type="entry name" value="RNAP_alpha_NTD"/>
    <property type="match status" value="1"/>
</dbReference>
<organism evidence="13 14">
    <name type="scientific">Candidatus Falkowbacteria bacterium RIFCSPLOWO2_12_FULL_45_10</name>
    <dbReference type="NCBI Taxonomy" id="1797990"/>
    <lineage>
        <taxon>Bacteria</taxon>
        <taxon>Candidatus Falkowiibacteriota</taxon>
    </lineage>
</organism>
<feature type="compositionally biased region" description="Acidic residues" evidence="11">
    <location>
        <begin position="237"/>
        <end position="251"/>
    </location>
</feature>
<dbReference type="SUPFAM" id="SSF56553">
    <property type="entry name" value="Insert subdomain of RNA polymerase alpha subunit"/>
    <property type="match status" value="1"/>
</dbReference>
<evidence type="ECO:0000259" key="12">
    <source>
        <dbReference type="SMART" id="SM00662"/>
    </source>
</evidence>
<evidence type="ECO:0000256" key="8">
    <source>
        <dbReference type="ARBA" id="ARBA00032524"/>
    </source>
</evidence>
<name>A0A1F5RV88_9BACT</name>
<keyword evidence="4 13" id="KW-0240">DNA-directed RNA polymerase</keyword>
<keyword evidence="7" id="KW-0804">Transcription</keyword>
<dbReference type="Gene3D" id="3.30.1360.10">
    <property type="entry name" value="RNA polymerase, RBP11-like subunit"/>
    <property type="match status" value="1"/>
</dbReference>
<evidence type="ECO:0000256" key="10">
    <source>
        <dbReference type="ARBA" id="ARBA00048552"/>
    </source>
</evidence>
<dbReference type="InterPro" id="IPR036603">
    <property type="entry name" value="RBP11-like"/>
</dbReference>
<evidence type="ECO:0000256" key="4">
    <source>
        <dbReference type="ARBA" id="ARBA00022478"/>
    </source>
</evidence>
<evidence type="ECO:0000313" key="13">
    <source>
        <dbReference type="EMBL" id="OGF18344.1"/>
    </source>
</evidence>
<comment type="caution">
    <text evidence="13">The sequence shown here is derived from an EMBL/GenBank/DDBJ whole genome shotgun (WGS) entry which is preliminary data.</text>
</comment>
<dbReference type="GO" id="GO:0003899">
    <property type="term" value="F:DNA-directed RNA polymerase activity"/>
    <property type="evidence" value="ECO:0007669"/>
    <property type="project" value="UniProtKB-EC"/>
</dbReference>
<keyword evidence="5" id="KW-0808">Transferase</keyword>
<dbReference type="NCBIfam" id="TIGR02027">
    <property type="entry name" value="rpoA"/>
    <property type="match status" value="1"/>
</dbReference>
<keyword evidence="6" id="KW-0548">Nucleotidyltransferase</keyword>
<evidence type="ECO:0000313" key="14">
    <source>
        <dbReference type="Proteomes" id="UP000178682"/>
    </source>
</evidence>
<feature type="domain" description="DNA-directed RNA polymerase RpoA/D/Rpb3-type" evidence="12">
    <location>
        <begin position="20"/>
        <end position="230"/>
    </location>
</feature>
<comment type="similarity">
    <text evidence="1">Belongs to the RNA polymerase alpha chain family.</text>
</comment>
<dbReference type="GO" id="GO:0006351">
    <property type="term" value="P:DNA-templated transcription"/>
    <property type="evidence" value="ECO:0007669"/>
    <property type="project" value="InterPro"/>
</dbReference>
<evidence type="ECO:0000256" key="7">
    <source>
        <dbReference type="ARBA" id="ARBA00023163"/>
    </source>
</evidence>
<dbReference type="InterPro" id="IPR011773">
    <property type="entry name" value="DNA-dir_RpoA"/>
</dbReference>
<dbReference type="FunFam" id="2.170.120.12:FF:000001">
    <property type="entry name" value="DNA-directed RNA polymerase subunit alpha"/>
    <property type="match status" value="1"/>
</dbReference>
<dbReference type="GO" id="GO:0000428">
    <property type="term" value="C:DNA-directed RNA polymerase complex"/>
    <property type="evidence" value="ECO:0007669"/>
    <property type="project" value="UniProtKB-KW"/>
</dbReference>
<dbReference type="SUPFAM" id="SSF55257">
    <property type="entry name" value="RBP11-like subunits of RNA polymerase"/>
    <property type="match status" value="1"/>
</dbReference>